<evidence type="ECO:0000313" key="2">
    <source>
        <dbReference type="Proteomes" id="UP000828048"/>
    </source>
</evidence>
<evidence type="ECO:0000313" key="1">
    <source>
        <dbReference type="EMBL" id="KAH7835989.1"/>
    </source>
</evidence>
<keyword evidence="2" id="KW-1185">Reference proteome</keyword>
<comment type="caution">
    <text evidence="1">The sequence shown here is derived from an EMBL/GenBank/DDBJ whole genome shotgun (WGS) entry which is preliminary data.</text>
</comment>
<sequence>MGDLQRPDHYPKKWEMSHVKNETNSQQVVDIIHEENPDDDQNQAVIEDATFFLTCTNYRIKMKTIWLNLEPNDIRIKLCMESPSACHFVEDDMAWIEIAVHPSRIDASLFSKLMRRTTHQHVASQGPDLWPIRKALTLSDVDITHPFLTLPRQPVEDHIVVHLAPQDRDHLRNLEHVIVNAQDDDTGDTYMMKLKWRGSYYNLIGKWGTIVRGKGLVVGMEIKISWRNGCLHFSVSRQQDVAVPQMQIVAAPPEQQQWPIKKVLTLSDVDTHHPFLPLPRRSFEDHILVHLTHQEREQLRNEEPISVNAVDYDTGDVYLMKLKWRANYYNLIGNWGKIVRRKGLGAGKEIKIRWANKCLHFSVPQEQNIGVPLILDQWPIKKALTLSDVDTNHPFLTLPGKAVEEHILIHWLPQLREQLRNDRQVNINAQDFDTGELYAMKLRWRGSYYNLIGKWGTIVRGKQLSVGTQIRSARTIVKTCFIPTNCEEGCERKIVTTHVPNHSNPKVGDSG</sequence>
<gene>
    <name evidence="1" type="ORF">Vadar_031761</name>
</gene>
<protein>
    <submittedName>
        <fullName evidence="1">Uncharacterized protein</fullName>
    </submittedName>
</protein>
<organism evidence="1 2">
    <name type="scientific">Vaccinium darrowii</name>
    <dbReference type="NCBI Taxonomy" id="229202"/>
    <lineage>
        <taxon>Eukaryota</taxon>
        <taxon>Viridiplantae</taxon>
        <taxon>Streptophyta</taxon>
        <taxon>Embryophyta</taxon>
        <taxon>Tracheophyta</taxon>
        <taxon>Spermatophyta</taxon>
        <taxon>Magnoliopsida</taxon>
        <taxon>eudicotyledons</taxon>
        <taxon>Gunneridae</taxon>
        <taxon>Pentapetalae</taxon>
        <taxon>asterids</taxon>
        <taxon>Ericales</taxon>
        <taxon>Ericaceae</taxon>
        <taxon>Vaccinioideae</taxon>
        <taxon>Vaccinieae</taxon>
        <taxon>Vaccinium</taxon>
    </lineage>
</organism>
<dbReference type="EMBL" id="CM037152">
    <property type="protein sequence ID" value="KAH7835989.1"/>
    <property type="molecule type" value="Genomic_DNA"/>
</dbReference>
<name>A0ACB7X623_9ERIC</name>
<dbReference type="Proteomes" id="UP000828048">
    <property type="component" value="Chromosome 2"/>
</dbReference>
<proteinExistence type="predicted"/>
<reference evidence="1 2" key="1">
    <citation type="journal article" date="2021" name="Hortic Res">
        <title>High-quality reference genome and annotation aids understanding of berry development for evergreen blueberry (Vaccinium darrowii).</title>
        <authorList>
            <person name="Yu J."/>
            <person name="Hulse-Kemp A.M."/>
            <person name="Babiker E."/>
            <person name="Staton M."/>
        </authorList>
    </citation>
    <scope>NUCLEOTIDE SEQUENCE [LARGE SCALE GENOMIC DNA]</scope>
    <source>
        <strain evidence="2">cv. NJ 8807/NJ 8810</strain>
        <tissue evidence="1">Young leaf</tissue>
    </source>
</reference>
<accession>A0ACB7X623</accession>